<dbReference type="InterPro" id="IPR052240">
    <property type="entry name" value="SAP_domain_ribonucleoprotein"/>
</dbReference>
<accession>A0ABP0E676</accession>
<feature type="domain" description="SAP" evidence="4">
    <location>
        <begin position="4"/>
        <end position="38"/>
    </location>
</feature>
<dbReference type="PROSITE" id="PS50800">
    <property type="entry name" value="SAP"/>
    <property type="match status" value="1"/>
</dbReference>
<dbReference type="Proteomes" id="UP001497600">
    <property type="component" value="Chromosome A"/>
</dbReference>
<evidence type="ECO:0000313" key="6">
    <source>
        <dbReference type="Proteomes" id="UP001497600"/>
    </source>
</evidence>
<dbReference type="Pfam" id="PF02037">
    <property type="entry name" value="SAP"/>
    <property type="match status" value="1"/>
</dbReference>
<evidence type="ECO:0000259" key="4">
    <source>
        <dbReference type="PROSITE" id="PS50800"/>
    </source>
</evidence>
<evidence type="ECO:0000256" key="2">
    <source>
        <dbReference type="ARBA" id="ARBA00046328"/>
    </source>
</evidence>
<name>A0ABP0E676_9ASCO</name>
<reference evidence="5 6" key="1">
    <citation type="submission" date="2024-01" db="EMBL/GenBank/DDBJ databases">
        <authorList>
            <consortium name="Genoscope - CEA"/>
            <person name="William W."/>
        </authorList>
    </citation>
    <scope>NUCLEOTIDE SEQUENCE [LARGE SCALE GENOMIC DNA]</scope>
    <source>
        <strain evidence="5 6">29B2s-10</strain>
    </source>
</reference>
<feature type="region of interest" description="Disordered" evidence="3">
    <location>
        <begin position="75"/>
        <end position="113"/>
    </location>
</feature>
<keyword evidence="1" id="KW-0597">Phosphoprotein</keyword>
<feature type="compositionally biased region" description="Basic residues" evidence="3">
    <location>
        <begin position="183"/>
        <end position="203"/>
    </location>
</feature>
<gene>
    <name evidence="5" type="primary">THO1</name>
    <name evidence="5" type="ORF">CAAN4_A08020</name>
</gene>
<dbReference type="Gene3D" id="1.10.720.30">
    <property type="entry name" value="SAP domain"/>
    <property type="match status" value="1"/>
</dbReference>
<dbReference type="PANTHER" id="PTHR46551:SF1">
    <property type="entry name" value="SAP DOMAIN-CONTAINING RIBONUCLEOPROTEIN"/>
    <property type="match status" value="1"/>
</dbReference>
<feature type="region of interest" description="Disordered" evidence="3">
    <location>
        <begin position="175"/>
        <end position="203"/>
    </location>
</feature>
<proteinExistence type="inferred from homology"/>
<feature type="compositionally biased region" description="Low complexity" evidence="3">
    <location>
        <begin position="75"/>
        <end position="102"/>
    </location>
</feature>
<dbReference type="PANTHER" id="PTHR46551">
    <property type="entry name" value="SAP DOMAIN-CONTAINING RIBONUCLEOPROTEIN"/>
    <property type="match status" value="1"/>
</dbReference>
<dbReference type="InterPro" id="IPR003034">
    <property type="entry name" value="SAP_dom"/>
</dbReference>
<dbReference type="InterPro" id="IPR040746">
    <property type="entry name" value="THO1_MOS11_C"/>
</dbReference>
<keyword evidence="6" id="KW-1185">Reference proteome</keyword>
<dbReference type="InterPro" id="IPR036361">
    <property type="entry name" value="SAP_dom_sf"/>
</dbReference>
<comment type="similarity">
    <text evidence="2">Belongs to the SAP domain-containing ribonucleoprotein family.</text>
</comment>
<organism evidence="5 6">
    <name type="scientific">[Candida] anglica</name>
    <dbReference type="NCBI Taxonomy" id="148631"/>
    <lineage>
        <taxon>Eukaryota</taxon>
        <taxon>Fungi</taxon>
        <taxon>Dikarya</taxon>
        <taxon>Ascomycota</taxon>
        <taxon>Saccharomycotina</taxon>
        <taxon>Pichiomycetes</taxon>
        <taxon>Debaryomycetaceae</taxon>
        <taxon>Kurtzmaniella</taxon>
    </lineage>
</organism>
<dbReference type="SUPFAM" id="SSF68906">
    <property type="entry name" value="SAP domain"/>
    <property type="match status" value="1"/>
</dbReference>
<evidence type="ECO:0000313" key="5">
    <source>
        <dbReference type="EMBL" id="CAK7893600.1"/>
    </source>
</evidence>
<dbReference type="Pfam" id="PF18592">
    <property type="entry name" value="Tho1_MOS11_C"/>
    <property type="match status" value="1"/>
</dbReference>
<evidence type="ECO:0000256" key="1">
    <source>
        <dbReference type="ARBA" id="ARBA00022553"/>
    </source>
</evidence>
<dbReference type="EMBL" id="OZ004253">
    <property type="protein sequence ID" value="CAK7893600.1"/>
    <property type="molecule type" value="Genomic_DNA"/>
</dbReference>
<sequence length="203" mass="21027">MAEYASQTVAQLKELLKAKGLATDGKKADLVQRLTDAESPAAPVAAEQTESIAEPVAAPEVAPVEASAAATTAETAAAEPVAADAAAAPATGSAAPSTDAAPVTETAPEPEKVKVLTADERKQLAVELITKKIQRAEKFGDEKAAQDAKKDLSRVQKFGVELGTALANEIGLVDKSLGNGHGRVGKKNFKRGKNSKPRHKKKN</sequence>
<dbReference type="SMART" id="SM00513">
    <property type="entry name" value="SAP"/>
    <property type="match status" value="1"/>
</dbReference>
<protein>
    <submittedName>
        <fullName evidence="5">Protein Tho1p</fullName>
    </submittedName>
</protein>
<evidence type="ECO:0000256" key="3">
    <source>
        <dbReference type="SAM" id="MobiDB-lite"/>
    </source>
</evidence>